<dbReference type="Proteomes" id="UP000827721">
    <property type="component" value="Unassembled WGS sequence"/>
</dbReference>
<dbReference type="Pfam" id="PF01535">
    <property type="entry name" value="PPR"/>
    <property type="match status" value="1"/>
</dbReference>
<dbReference type="InterPro" id="IPR051114">
    <property type="entry name" value="Mito_RNA_Proc_CCM1"/>
</dbReference>
<dbReference type="PANTHER" id="PTHR47934:SF6">
    <property type="entry name" value="MITOCHONDRIAL GROUP I INTRON SPLICING FACTOR CCM1-RELATED"/>
    <property type="match status" value="1"/>
</dbReference>
<keyword evidence="5" id="KW-1185">Reference proteome</keyword>
<reference evidence="4 5" key="1">
    <citation type="submission" date="2021-02" db="EMBL/GenBank/DDBJ databases">
        <title>Plant Genome Project.</title>
        <authorList>
            <person name="Zhang R.-G."/>
        </authorList>
    </citation>
    <scope>NUCLEOTIDE SEQUENCE [LARGE SCALE GENOMIC DNA]</scope>
    <source>
        <tissue evidence="4">Leaves</tissue>
    </source>
</reference>
<dbReference type="EMBL" id="JAFEMO010000005">
    <property type="protein sequence ID" value="KAH7570179.1"/>
    <property type="molecule type" value="Genomic_DNA"/>
</dbReference>
<evidence type="ECO:0000256" key="1">
    <source>
        <dbReference type="ARBA" id="ARBA00007626"/>
    </source>
</evidence>
<feature type="repeat" description="PPR" evidence="3">
    <location>
        <begin position="120"/>
        <end position="154"/>
    </location>
</feature>
<comment type="caution">
    <text evidence="4">The sequence shown here is derived from an EMBL/GenBank/DDBJ whole genome shotgun (WGS) entry which is preliminary data.</text>
</comment>
<dbReference type="InterPro" id="IPR011990">
    <property type="entry name" value="TPR-like_helical_dom_sf"/>
</dbReference>
<dbReference type="Gene3D" id="1.25.40.10">
    <property type="entry name" value="Tetratricopeptide repeat domain"/>
    <property type="match status" value="2"/>
</dbReference>
<proteinExistence type="inferred from homology"/>
<sequence length="265" mass="30689">MDESRCTFEYRFSQILMMGFSETHEELCHLFLDPLFSTNLSCQIGYCPRPFPDYSPKKPTIRNAELVYQISTAIKLRRYEPLHRVLKPYKSKFSGFCQTGKMVEAHKLFHEMLSKGLKPDVVTYTALIDSYCKANNITKAMKLMEDMRVAGFPPDTLTYTTLMDAYSKSEEMVKAHKLVREMLYKWLPPTVVTFNVLMNGFCISRMLEDGERLLKGMLEKGIMPNATTYNCLMKQHSIRNNMVTIAIYKEGNMKTTLELCDEAIR</sequence>
<evidence type="ECO:0000313" key="5">
    <source>
        <dbReference type="Proteomes" id="UP000827721"/>
    </source>
</evidence>
<evidence type="ECO:0000313" key="4">
    <source>
        <dbReference type="EMBL" id="KAH7570179.1"/>
    </source>
</evidence>
<dbReference type="PANTHER" id="PTHR47934">
    <property type="entry name" value="PENTATRICOPEPTIDE REPEAT-CONTAINING PROTEIN PET309, MITOCHONDRIAL"/>
    <property type="match status" value="1"/>
</dbReference>
<evidence type="ECO:0000256" key="3">
    <source>
        <dbReference type="PROSITE-ProRule" id="PRU00708"/>
    </source>
</evidence>
<dbReference type="Pfam" id="PF13041">
    <property type="entry name" value="PPR_2"/>
    <property type="match status" value="2"/>
</dbReference>
<dbReference type="PROSITE" id="PS51375">
    <property type="entry name" value="PPR"/>
    <property type="match status" value="4"/>
</dbReference>
<name>A0ABQ8I135_9ROSI</name>
<protein>
    <recommendedName>
        <fullName evidence="6">Pentatricopeptide repeat-containing protein</fullName>
    </recommendedName>
</protein>
<gene>
    <name evidence="4" type="ORF">JRO89_XS05G0063000</name>
</gene>
<organism evidence="4 5">
    <name type="scientific">Xanthoceras sorbifolium</name>
    <dbReference type="NCBI Taxonomy" id="99658"/>
    <lineage>
        <taxon>Eukaryota</taxon>
        <taxon>Viridiplantae</taxon>
        <taxon>Streptophyta</taxon>
        <taxon>Embryophyta</taxon>
        <taxon>Tracheophyta</taxon>
        <taxon>Spermatophyta</taxon>
        <taxon>Magnoliopsida</taxon>
        <taxon>eudicotyledons</taxon>
        <taxon>Gunneridae</taxon>
        <taxon>Pentapetalae</taxon>
        <taxon>rosids</taxon>
        <taxon>malvids</taxon>
        <taxon>Sapindales</taxon>
        <taxon>Sapindaceae</taxon>
        <taxon>Xanthoceroideae</taxon>
        <taxon>Xanthoceras</taxon>
    </lineage>
</organism>
<accession>A0ABQ8I135</accession>
<feature type="repeat" description="PPR" evidence="3">
    <location>
        <begin position="155"/>
        <end position="189"/>
    </location>
</feature>
<dbReference type="InterPro" id="IPR002885">
    <property type="entry name" value="PPR_rpt"/>
</dbReference>
<feature type="repeat" description="PPR" evidence="3">
    <location>
        <begin position="190"/>
        <end position="224"/>
    </location>
</feature>
<dbReference type="NCBIfam" id="TIGR00756">
    <property type="entry name" value="PPR"/>
    <property type="match status" value="4"/>
</dbReference>
<comment type="similarity">
    <text evidence="1">Belongs to the PPR family. P subfamily.</text>
</comment>
<keyword evidence="2" id="KW-0677">Repeat</keyword>
<evidence type="ECO:0008006" key="6">
    <source>
        <dbReference type="Google" id="ProtNLM"/>
    </source>
</evidence>
<evidence type="ECO:0000256" key="2">
    <source>
        <dbReference type="ARBA" id="ARBA00022737"/>
    </source>
</evidence>
<feature type="repeat" description="PPR" evidence="3">
    <location>
        <begin position="85"/>
        <end position="119"/>
    </location>
</feature>